<feature type="region of interest" description="Disordered" evidence="1">
    <location>
        <begin position="1"/>
        <end position="100"/>
    </location>
</feature>
<feature type="compositionally biased region" description="Basic residues" evidence="1">
    <location>
        <begin position="360"/>
        <end position="373"/>
    </location>
</feature>
<accession>A0ABR4HJN8</accession>
<feature type="region of interest" description="Disordered" evidence="1">
    <location>
        <begin position="231"/>
        <end position="286"/>
    </location>
</feature>
<evidence type="ECO:0000313" key="2">
    <source>
        <dbReference type="EMBL" id="KAL2814948.1"/>
    </source>
</evidence>
<feature type="region of interest" description="Disordered" evidence="1">
    <location>
        <begin position="121"/>
        <end position="168"/>
    </location>
</feature>
<feature type="compositionally biased region" description="Polar residues" evidence="1">
    <location>
        <begin position="66"/>
        <end position="76"/>
    </location>
</feature>
<evidence type="ECO:0000256" key="1">
    <source>
        <dbReference type="SAM" id="MobiDB-lite"/>
    </source>
</evidence>
<gene>
    <name evidence="2" type="ORF">BJX63DRAFT_420557</name>
</gene>
<reference evidence="2 3" key="1">
    <citation type="submission" date="2024-07" db="EMBL/GenBank/DDBJ databases">
        <title>Section-level genome sequencing and comparative genomics of Aspergillus sections Usti and Cavernicolus.</title>
        <authorList>
            <consortium name="Lawrence Berkeley National Laboratory"/>
            <person name="Nybo J.L."/>
            <person name="Vesth T.C."/>
            <person name="Theobald S."/>
            <person name="Frisvad J.C."/>
            <person name="Larsen T.O."/>
            <person name="Kjaerboelling I."/>
            <person name="Rothschild-Mancinelli K."/>
            <person name="Lyhne E.K."/>
            <person name="Kogle M.E."/>
            <person name="Barry K."/>
            <person name="Clum A."/>
            <person name="Na H."/>
            <person name="Ledsgaard L."/>
            <person name="Lin J."/>
            <person name="Lipzen A."/>
            <person name="Kuo A."/>
            <person name="Riley R."/>
            <person name="Mondo S."/>
            <person name="Labutti K."/>
            <person name="Haridas S."/>
            <person name="Pangalinan J."/>
            <person name="Salamov A.A."/>
            <person name="Simmons B.A."/>
            <person name="Magnuson J.K."/>
            <person name="Chen J."/>
            <person name="Drula E."/>
            <person name="Henrissat B."/>
            <person name="Wiebenga A."/>
            <person name="Lubbers R.J."/>
            <person name="Gomes A.C."/>
            <person name="Makela M.R."/>
            <person name="Stajich J."/>
            <person name="Grigoriev I.V."/>
            <person name="Mortensen U.H."/>
            <person name="De Vries R.P."/>
            <person name="Baker S.E."/>
            <person name="Andersen M.R."/>
        </authorList>
    </citation>
    <scope>NUCLEOTIDE SEQUENCE [LARGE SCALE GENOMIC DNA]</scope>
    <source>
        <strain evidence="2 3">CBS 588.65</strain>
    </source>
</reference>
<sequence>MLSPSTYALSRQAPPVRPSRSLEGLEQVVPPGALSASRSRLYLDKPLPDLPTDDAASELPFMAGTTAWSDDSSTVHSFDDHDEDGEGYDERDRRHSSISTASYPVFVRSGSDDLADLVDHPSVSALNQAPSVDPYDKPGPSPLAYTSFLTEDRYSPPPPWAPTNRTGPNHYFREKKWDFFPELATPSALPPNSPHTFPPRPRKKDSMRSRWMSADKGAALANDVRNSIRSLVQRRLSRNSIDKEKPKRKNRPTTSPEYTRQHTPPQWIPPTTGDRPDYGSSTTTVPQSPIYFPEKFAHLSISPTGSSLSDESLRLQQPDLVPRKKQPAVAISPYQKYGAAIWDKSGKEKRISYRQSPRVRFPKYGKPTAKKKGLVTSSTPPLSPAGRTPFQQGTHQCVRALQDGTSHMLVVIDNTRKKIVGAKVDRRRSQLKSKIRLVGPVNPYTFYEKDDPWV</sequence>
<feature type="region of interest" description="Disordered" evidence="1">
    <location>
        <begin position="360"/>
        <end position="390"/>
    </location>
</feature>
<name>A0ABR4HJN8_9EURO</name>
<keyword evidence="3" id="KW-1185">Reference proteome</keyword>
<comment type="caution">
    <text evidence="2">The sequence shown here is derived from an EMBL/GenBank/DDBJ whole genome shotgun (WGS) entry which is preliminary data.</text>
</comment>
<feature type="region of interest" description="Disordered" evidence="1">
    <location>
        <begin position="183"/>
        <end position="218"/>
    </location>
</feature>
<feature type="compositionally biased region" description="Pro residues" evidence="1">
    <location>
        <begin position="188"/>
        <end position="199"/>
    </location>
</feature>
<dbReference type="Proteomes" id="UP001610334">
    <property type="component" value="Unassembled WGS sequence"/>
</dbReference>
<evidence type="ECO:0000313" key="3">
    <source>
        <dbReference type="Proteomes" id="UP001610334"/>
    </source>
</evidence>
<protein>
    <submittedName>
        <fullName evidence="2">Uncharacterized protein</fullName>
    </submittedName>
</protein>
<proteinExistence type="predicted"/>
<feature type="compositionally biased region" description="Polar residues" evidence="1">
    <location>
        <begin position="252"/>
        <end position="264"/>
    </location>
</feature>
<organism evidence="2 3">
    <name type="scientific">Aspergillus granulosus</name>
    <dbReference type="NCBI Taxonomy" id="176169"/>
    <lineage>
        <taxon>Eukaryota</taxon>
        <taxon>Fungi</taxon>
        <taxon>Dikarya</taxon>
        <taxon>Ascomycota</taxon>
        <taxon>Pezizomycotina</taxon>
        <taxon>Eurotiomycetes</taxon>
        <taxon>Eurotiomycetidae</taxon>
        <taxon>Eurotiales</taxon>
        <taxon>Aspergillaceae</taxon>
        <taxon>Aspergillus</taxon>
        <taxon>Aspergillus subgen. Nidulantes</taxon>
    </lineage>
</organism>
<dbReference type="EMBL" id="JBFXLT010000030">
    <property type="protein sequence ID" value="KAL2814948.1"/>
    <property type="molecule type" value="Genomic_DNA"/>
</dbReference>